<dbReference type="PROSITE" id="PS51257">
    <property type="entry name" value="PROKAR_LIPOPROTEIN"/>
    <property type="match status" value="1"/>
</dbReference>
<dbReference type="EMBL" id="JAVRRF010000044">
    <property type="protein sequence ID" value="KAK5049591.1"/>
    <property type="molecule type" value="Genomic_DNA"/>
</dbReference>
<evidence type="ECO:0000256" key="1">
    <source>
        <dbReference type="SAM" id="SignalP"/>
    </source>
</evidence>
<keyword evidence="1" id="KW-0732">Signal</keyword>
<keyword evidence="3" id="KW-1185">Reference proteome</keyword>
<dbReference type="Proteomes" id="UP001345691">
    <property type="component" value="Unassembled WGS sequence"/>
</dbReference>
<organism evidence="2 3">
    <name type="scientific">Exophiala sideris</name>
    <dbReference type="NCBI Taxonomy" id="1016849"/>
    <lineage>
        <taxon>Eukaryota</taxon>
        <taxon>Fungi</taxon>
        <taxon>Dikarya</taxon>
        <taxon>Ascomycota</taxon>
        <taxon>Pezizomycotina</taxon>
        <taxon>Eurotiomycetes</taxon>
        <taxon>Chaetothyriomycetidae</taxon>
        <taxon>Chaetothyriales</taxon>
        <taxon>Herpotrichiellaceae</taxon>
        <taxon>Exophiala</taxon>
    </lineage>
</organism>
<evidence type="ECO:0000313" key="3">
    <source>
        <dbReference type="Proteomes" id="UP001345691"/>
    </source>
</evidence>
<gene>
    <name evidence="2" type="ORF">LTR69_010992</name>
</gene>
<feature type="chain" id="PRO_5047284964" evidence="1">
    <location>
        <begin position="35"/>
        <end position="86"/>
    </location>
</feature>
<reference evidence="2 3" key="1">
    <citation type="submission" date="2023-08" db="EMBL/GenBank/DDBJ databases">
        <title>Black Yeasts Isolated from many extreme environments.</title>
        <authorList>
            <person name="Coleine C."/>
            <person name="Stajich J.E."/>
            <person name="Selbmann L."/>
        </authorList>
    </citation>
    <scope>NUCLEOTIDE SEQUENCE [LARGE SCALE GENOMIC DNA]</scope>
    <source>
        <strain evidence="2 3">CCFEE 6328</strain>
    </source>
</reference>
<proteinExistence type="predicted"/>
<comment type="caution">
    <text evidence="2">The sequence shown here is derived from an EMBL/GenBank/DDBJ whole genome shotgun (WGS) entry which is preliminary data.</text>
</comment>
<name>A0ABR0IVV3_9EURO</name>
<feature type="signal peptide" evidence="1">
    <location>
        <begin position="1"/>
        <end position="34"/>
    </location>
</feature>
<accession>A0ABR0IVV3</accession>
<sequence>MAMKAAAETSSQPHLAMALLFLTPLLALLSACTARPGYDHDAKPYAAAIQARQTTANSSSSLQVDLGYEIYQGTFNSTSGLNLWKG</sequence>
<protein>
    <submittedName>
        <fullName evidence="2">Uncharacterized protein</fullName>
    </submittedName>
</protein>
<evidence type="ECO:0000313" key="2">
    <source>
        <dbReference type="EMBL" id="KAK5049591.1"/>
    </source>
</evidence>